<protein>
    <recommendedName>
        <fullName evidence="3">HEPN AbiU2-like domain-containing protein</fullName>
    </recommendedName>
</protein>
<comment type="caution">
    <text evidence="1">The sequence shown here is derived from an EMBL/GenBank/DDBJ whole genome shotgun (WGS) entry which is preliminary data.</text>
</comment>
<keyword evidence="2" id="KW-1185">Reference proteome</keyword>
<proteinExistence type="predicted"/>
<dbReference type="Proteomes" id="UP000538666">
    <property type="component" value="Unassembled WGS sequence"/>
</dbReference>
<organism evidence="1 2">
    <name type="scientific">Silvibacterium bohemicum</name>
    <dbReference type="NCBI Taxonomy" id="1577686"/>
    <lineage>
        <taxon>Bacteria</taxon>
        <taxon>Pseudomonadati</taxon>
        <taxon>Acidobacteriota</taxon>
        <taxon>Terriglobia</taxon>
        <taxon>Terriglobales</taxon>
        <taxon>Acidobacteriaceae</taxon>
        <taxon>Silvibacterium</taxon>
    </lineage>
</organism>
<dbReference type="OrthoDB" id="8230134at2"/>
<sequence length="340" mass="39071">MPKLHQAPLKDRFEVPAQECDVHDKRNLESYRTLWRKWMSWYDHSPDEPHSIEQQLHTMLFNDLTYRSIVVARSAAAPEVKVSAQASTLAYLLDTGYATTQTLAVMKLLDDRRDVISVMRLLKDVQKHRSVITREIYVSSFGFPYDPQSWQTDGRGLSTAVGVFGLEAPELTHWIQSHYLHETFDRLSGKRPDERSRGDVIPNAVFKRLHDWLETDSIRKLETLRNNFLAHAANSASRGETKNQGVRFVELDEAQRAIIRVERAITDLILARRIAREVVPMPPLGMFSTLNLVYATKEAEIQMYDRWDELAEERNGWKSGVLDELVPRLTRADEDGSGPS</sequence>
<dbReference type="AlphaFoldDB" id="A0A841JT27"/>
<evidence type="ECO:0008006" key="3">
    <source>
        <dbReference type="Google" id="ProtNLM"/>
    </source>
</evidence>
<accession>A0A841JT27</accession>
<evidence type="ECO:0000313" key="2">
    <source>
        <dbReference type="Proteomes" id="UP000538666"/>
    </source>
</evidence>
<gene>
    <name evidence="1" type="ORF">HNQ77_002262</name>
</gene>
<dbReference type="RefSeq" id="WP_050059050.1">
    <property type="nucleotide sequence ID" value="NZ_JACHEK010000004.1"/>
</dbReference>
<reference evidence="1 2" key="1">
    <citation type="submission" date="2020-08" db="EMBL/GenBank/DDBJ databases">
        <title>Genomic Encyclopedia of Type Strains, Phase IV (KMG-IV): sequencing the most valuable type-strain genomes for metagenomic binning, comparative biology and taxonomic classification.</title>
        <authorList>
            <person name="Goeker M."/>
        </authorList>
    </citation>
    <scope>NUCLEOTIDE SEQUENCE [LARGE SCALE GENOMIC DNA]</scope>
    <source>
        <strain evidence="1 2">DSM 103733</strain>
    </source>
</reference>
<name>A0A841JT27_9BACT</name>
<dbReference type="EMBL" id="JACHEK010000004">
    <property type="protein sequence ID" value="MBB6144310.1"/>
    <property type="molecule type" value="Genomic_DNA"/>
</dbReference>
<evidence type="ECO:0000313" key="1">
    <source>
        <dbReference type="EMBL" id="MBB6144310.1"/>
    </source>
</evidence>